<organism evidence="2 3">
    <name type="scientific">Labeo rohita</name>
    <name type="common">Indian major carp</name>
    <name type="synonym">Cyprinus rohita</name>
    <dbReference type="NCBI Taxonomy" id="84645"/>
    <lineage>
        <taxon>Eukaryota</taxon>
        <taxon>Metazoa</taxon>
        <taxon>Chordata</taxon>
        <taxon>Craniata</taxon>
        <taxon>Vertebrata</taxon>
        <taxon>Euteleostomi</taxon>
        <taxon>Actinopterygii</taxon>
        <taxon>Neopterygii</taxon>
        <taxon>Teleostei</taxon>
        <taxon>Ostariophysi</taxon>
        <taxon>Cypriniformes</taxon>
        <taxon>Cyprinidae</taxon>
        <taxon>Labeoninae</taxon>
        <taxon>Labeonini</taxon>
        <taxon>Labeo</taxon>
    </lineage>
</organism>
<dbReference type="InterPro" id="IPR029044">
    <property type="entry name" value="Nucleotide-diphossugar_trans"/>
</dbReference>
<evidence type="ECO:0000313" key="3">
    <source>
        <dbReference type="Proteomes" id="UP000290572"/>
    </source>
</evidence>
<comment type="caution">
    <text evidence="2">The sequence shown here is derived from an EMBL/GenBank/DDBJ whole genome shotgun (WGS) entry which is preliminary data.</text>
</comment>
<feature type="domain" description="Glycosyltransferase 2-like" evidence="1">
    <location>
        <begin position="44"/>
        <end position="142"/>
    </location>
</feature>
<dbReference type="STRING" id="84645.A0A498N0J1"/>
<keyword evidence="2" id="KW-0808">Transferase</keyword>
<dbReference type="SUPFAM" id="SSF53448">
    <property type="entry name" value="Nucleotide-diphospho-sugar transferases"/>
    <property type="match status" value="2"/>
</dbReference>
<dbReference type="GO" id="GO:0008376">
    <property type="term" value="F:acetylgalactosaminyltransferase activity"/>
    <property type="evidence" value="ECO:0007669"/>
    <property type="project" value="TreeGrafter"/>
</dbReference>
<sequence>MEKDQAIFNFSFEEYEAIFSIEIKRPSVPVLYDPGEDINSQVTIATKTFLRYDELNILIKSIRQFYPEIKIIIADDSLEPQNVTGYKLEQYIMPPTQGWFAGRNLAVSQVTTKYFLWVDDDYIFSNSTRIEKFVEIMEKVPELDVVSKETGEHTSHHVIFVKPKMGANLDKFIIAPANSPLQYPITGFTVSPLKKSVIPGLALQTQKREVYKVSLSAKTGVLSVDSVTAGDQVDGQGQSNLTISSSSLTHVNDLLSRVTYYSTIYHIKTSDFVHFIFEDHEVVFPILIRRQTVPSLYDPGTDVNSQVTVLTKTFLRYKELNVLIQSIRMYYPDIMIIIADDSMKPEPVTGKNIEHYIMPPTRGWFAGRNLAVSQVTTKYFLWVDDDFQFLKGTRIESFVEIMEAVPELDILGGDVSGNQYYFTFEYEEGDEEEGGCLTRIKKGFHQQLPNFPNCFLVDGVVNYFLGRTDAVRRVGFDPYLKRVGHSGKLSD</sequence>
<name>A0A498N0J1_LABRO</name>
<reference evidence="2 3" key="1">
    <citation type="submission" date="2018-03" db="EMBL/GenBank/DDBJ databases">
        <title>Draft genome sequence of Rohu Carp (Labeo rohita).</title>
        <authorList>
            <person name="Das P."/>
            <person name="Kushwaha B."/>
            <person name="Joshi C.G."/>
            <person name="Kumar D."/>
            <person name="Nagpure N.S."/>
            <person name="Sahoo L."/>
            <person name="Das S.P."/>
            <person name="Bit A."/>
            <person name="Patnaik S."/>
            <person name="Meher P.K."/>
            <person name="Jayasankar P."/>
            <person name="Koringa P.G."/>
            <person name="Patel N.V."/>
            <person name="Hinsu A.T."/>
            <person name="Kumar R."/>
            <person name="Pandey M."/>
            <person name="Agarwal S."/>
            <person name="Srivastava S."/>
            <person name="Singh M."/>
            <person name="Iquebal M.A."/>
            <person name="Jaiswal S."/>
            <person name="Angadi U.B."/>
            <person name="Kumar N."/>
            <person name="Raza M."/>
            <person name="Shah T.M."/>
            <person name="Rai A."/>
            <person name="Jena J.K."/>
        </authorList>
    </citation>
    <scope>NUCLEOTIDE SEQUENCE [LARGE SCALE GENOMIC DNA]</scope>
    <source>
        <strain evidence="2">DASCIFA01</strain>
        <tissue evidence="2">Testis</tissue>
    </source>
</reference>
<evidence type="ECO:0000313" key="2">
    <source>
        <dbReference type="EMBL" id="RXN25284.1"/>
    </source>
</evidence>
<accession>A0A498N0J1</accession>
<dbReference type="EMBL" id="QBIY01012395">
    <property type="protein sequence ID" value="RXN25284.1"/>
    <property type="molecule type" value="Genomic_DNA"/>
</dbReference>
<dbReference type="CDD" id="cd00761">
    <property type="entry name" value="Glyco_tranf_GTA_type"/>
    <property type="match status" value="2"/>
</dbReference>
<feature type="domain" description="Glycosyltransferase 2-like" evidence="1">
    <location>
        <begin position="309"/>
        <end position="413"/>
    </location>
</feature>
<dbReference type="PANTHER" id="PTHR15046">
    <property type="entry name" value="GLYCO_TRANS_2-LIKE DOMAIN-CONTAINING PROTEIN"/>
    <property type="match status" value="1"/>
</dbReference>
<keyword evidence="3" id="KW-1185">Reference proteome</keyword>
<dbReference type="Proteomes" id="UP000290572">
    <property type="component" value="Unassembled WGS sequence"/>
</dbReference>
<dbReference type="GO" id="GO:0019276">
    <property type="term" value="P:UDP-N-acetylgalactosamine metabolic process"/>
    <property type="evidence" value="ECO:0007669"/>
    <property type="project" value="TreeGrafter"/>
</dbReference>
<dbReference type="Gene3D" id="3.90.550.10">
    <property type="entry name" value="Spore Coat Polysaccharide Biosynthesis Protein SpsA, Chain A"/>
    <property type="match status" value="2"/>
</dbReference>
<dbReference type="PANTHER" id="PTHR15046:SF2">
    <property type="entry name" value="BETA-1,4 N-ACETYLGALACTOSAMINYLTRANSFERASE 2"/>
    <property type="match status" value="1"/>
</dbReference>
<dbReference type="AlphaFoldDB" id="A0A498N0J1"/>
<gene>
    <name evidence="2" type="ORF">ROHU_021557</name>
</gene>
<dbReference type="GO" id="GO:0006047">
    <property type="term" value="P:UDP-N-acetylglucosamine metabolic process"/>
    <property type="evidence" value="ECO:0007669"/>
    <property type="project" value="TreeGrafter"/>
</dbReference>
<proteinExistence type="predicted"/>
<dbReference type="Pfam" id="PF00535">
    <property type="entry name" value="Glycos_transf_2"/>
    <property type="match status" value="2"/>
</dbReference>
<protein>
    <submittedName>
        <fullName evidence="2">Beta-1,4 N-acetylgalactosaminyltransferase 2-like protein</fullName>
    </submittedName>
</protein>
<evidence type="ECO:0000259" key="1">
    <source>
        <dbReference type="Pfam" id="PF00535"/>
    </source>
</evidence>
<dbReference type="InterPro" id="IPR001173">
    <property type="entry name" value="Glyco_trans_2-like"/>
</dbReference>